<dbReference type="RefSeq" id="XP_067766646.1">
    <property type="nucleotide sequence ID" value="XM_067905329.1"/>
</dbReference>
<dbReference type="SUPFAM" id="SSF52047">
    <property type="entry name" value="RNI-like"/>
    <property type="match status" value="2"/>
</dbReference>
<dbReference type="EMBL" id="AUWU02000002">
    <property type="protein sequence ID" value="KAH0575873.1"/>
    <property type="molecule type" value="Genomic_DNA"/>
</dbReference>
<dbReference type="GeneID" id="94295425"/>
<proteinExistence type="predicted"/>
<gene>
    <name evidence="1" type="ORF">SS50377_21402</name>
</gene>
<dbReference type="KEGG" id="ssao:94295425"/>
<organism evidence="1 2">
    <name type="scientific">Spironucleus salmonicida</name>
    <dbReference type="NCBI Taxonomy" id="348837"/>
    <lineage>
        <taxon>Eukaryota</taxon>
        <taxon>Metamonada</taxon>
        <taxon>Diplomonadida</taxon>
        <taxon>Hexamitidae</taxon>
        <taxon>Hexamitinae</taxon>
        <taxon>Spironucleus</taxon>
    </lineage>
</organism>
<dbReference type="Proteomes" id="UP000018208">
    <property type="component" value="Unassembled WGS sequence"/>
</dbReference>
<keyword evidence="2" id="KW-1185">Reference proteome</keyword>
<evidence type="ECO:0000313" key="1">
    <source>
        <dbReference type="EMBL" id="KAH0575873.1"/>
    </source>
</evidence>
<evidence type="ECO:0000313" key="2">
    <source>
        <dbReference type="Proteomes" id="UP000018208"/>
    </source>
</evidence>
<accession>A0A9P8LX20</accession>
<reference evidence="1 2" key="1">
    <citation type="journal article" date="2014" name="PLoS Genet.">
        <title>The Genome of Spironucleus salmonicida Highlights a Fish Pathogen Adapted to Fluctuating Environments.</title>
        <authorList>
            <person name="Xu F."/>
            <person name="Jerlstrom-Hultqvist J."/>
            <person name="Einarsson E."/>
            <person name="Astvaldsson A."/>
            <person name="Svard S.G."/>
            <person name="Andersson J.O."/>
        </authorList>
    </citation>
    <scope>NUCLEOTIDE SEQUENCE [LARGE SCALE GENOMIC DNA]</scope>
    <source>
        <strain evidence="1 2">ATCC 50377</strain>
    </source>
</reference>
<name>A0A9P8LX20_9EUKA</name>
<comment type="caution">
    <text evidence="1">The sequence shown here is derived from an EMBL/GenBank/DDBJ whole genome shotgun (WGS) entry which is preliminary data.</text>
</comment>
<dbReference type="AlphaFoldDB" id="A0A9P8LX20"/>
<sequence length="850" mass="98708">MQFVTYDPCITDYSDTIVSIHAGHDIIIIVNPVEVVVQGVDAKILQIVVNKQQIIDQSLIMINNEELTLINLVGNYFNKSLQNQYQGSHVLVVSNIDQVSLDNQVLICESNNVKSIDITRGSRLETLLIDGITVLRNKYYLIDDFKVFQQYPIRPISLQLTDTQLDKVPDNFLQYCEQIICKDSGQNNSMRLINSRVQHLTMHDINQLYIYPTMQKLHYGKASSITIIFNQGFEFINKRWMNNYFDFHPLYLNVWFNRVYKNIQRIYQLSIEKFSTSFNHNIFLNLTTIHNFQLNVAPQNVDSQGYQLQHLNLYKSTIHTLCLPQKVSIAEIVIIDSCIQEVIAVDNQLHNKVSLSFYQELNQLQNLKKITLSDLQIPEIILGDHTISLIHLRFLRVKIGDLQIKCPIEKYECMLSSIQSFYYCCPMEIRKLTLQANCLLNQSAHDQYWVNYINSNMLEELKVRNLQIGDFVVYANLQKLEISECTVKTIEVKESLNLRYLKLFKIQHLGPIDILCHTPKIEKIFISNLNNLLVPDSIYKKKAFIIRKVESIQIVNDQMLQIGQVHYSQNIEQFSLVPSISRLECYSTRILSYDGENISVQQIKSDSSSMNFSKFAGLQNLRAISQDQVYVSNTLSELTLVQCDKLRLQFPWDIENCTFQLQKLVIQSVRFENISMSQDFYQFLKSLKQLKTMQIVSCYHELVLHIPNTVKILILNGILVDVITAESSLALESVTLDNVRISSQYELALSKICSIRSVRELCLRELQLKYLIVRKNMNYQLKCKIQQLYVQHNRRVYITSANPSKLIKFVDTTNLQVVHIPAILQDTIMIYKLKHQIFESLSLTSELIEK</sequence>
<protein>
    <submittedName>
        <fullName evidence="1">Uncharacterized protein</fullName>
    </submittedName>
</protein>